<organism evidence="1 2">
    <name type="scientific">Ranatra chinensis</name>
    <dbReference type="NCBI Taxonomy" id="642074"/>
    <lineage>
        <taxon>Eukaryota</taxon>
        <taxon>Metazoa</taxon>
        <taxon>Ecdysozoa</taxon>
        <taxon>Arthropoda</taxon>
        <taxon>Hexapoda</taxon>
        <taxon>Insecta</taxon>
        <taxon>Pterygota</taxon>
        <taxon>Neoptera</taxon>
        <taxon>Paraneoptera</taxon>
        <taxon>Hemiptera</taxon>
        <taxon>Heteroptera</taxon>
        <taxon>Panheteroptera</taxon>
        <taxon>Nepomorpha</taxon>
        <taxon>Nepidae</taxon>
        <taxon>Ranatrinae</taxon>
        <taxon>Ranatra</taxon>
    </lineage>
</organism>
<gene>
    <name evidence="1" type="ORF">AAG570_005775</name>
</gene>
<dbReference type="EMBL" id="JBFDAA010000018">
    <property type="protein sequence ID" value="KAL1116280.1"/>
    <property type="molecule type" value="Genomic_DNA"/>
</dbReference>
<sequence>MASKRRNMFYENKMQETTAICHPFVIMKLTRVLFSDIENLLGRPIQDELARETGLDVALETLMDVEKETVGVCRQVSMVMKECEEAESAAMTTGDRLRELRHQVESTLRHCQAKDRPLCDTISLTGLDLRFSTRPVSSQQIITPVSPQLQVIMDSPSMNSRVS</sequence>
<keyword evidence="2" id="KW-1185">Reference proteome</keyword>
<dbReference type="Proteomes" id="UP001558652">
    <property type="component" value="Unassembled WGS sequence"/>
</dbReference>
<evidence type="ECO:0000313" key="1">
    <source>
        <dbReference type="EMBL" id="KAL1116280.1"/>
    </source>
</evidence>
<protein>
    <submittedName>
        <fullName evidence="1">Uncharacterized protein</fullName>
    </submittedName>
</protein>
<name>A0ABD0Y039_9HEMI</name>
<evidence type="ECO:0000313" key="2">
    <source>
        <dbReference type="Proteomes" id="UP001558652"/>
    </source>
</evidence>
<comment type="caution">
    <text evidence="1">The sequence shown here is derived from an EMBL/GenBank/DDBJ whole genome shotgun (WGS) entry which is preliminary data.</text>
</comment>
<accession>A0ABD0Y039</accession>
<proteinExistence type="predicted"/>
<dbReference type="AlphaFoldDB" id="A0ABD0Y039"/>
<reference evidence="1 2" key="1">
    <citation type="submission" date="2024-07" db="EMBL/GenBank/DDBJ databases">
        <title>Chromosome-level genome assembly of the water stick insect Ranatra chinensis (Heteroptera: Nepidae).</title>
        <authorList>
            <person name="Liu X."/>
        </authorList>
    </citation>
    <scope>NUCLEOTIDE SEQUENCE [LARGE SCALE GENOMIC DNA]</scope>
    <source>
        <strain evidence="1">Cailab_2021Rc</strain>
        <tissue evidence="1">Muscle</tissue>
    </source>
</reference>